<dbReference type="EMBL" id="JACHWY010000001">
    <property type="protein sequence ID" value="MBB3046783.1"/>
    <property type="molecule type" value="Genomic_DNA"/>
</dbReference>
<dbReference type="PRINTS" id="PR01607">
    <property type="entry name" value="APYRASEFAMLY"/>
</dbReference>
<sequence>MDRRFIIKSLVSRPNAWFKSRSLQSPKNTALLTCALLLSACGGGGGGSDGAAPVPQIDSVTVAARDATTVTFAENVVLQLTDTTFAEERTLTYERVSEGDKIIYRFGPADLSTLTPAKLTLPAGDVGRWVIARQDSEDRTRILLSSVDNSADGTVSAVITELGDYVLVPRPEATPAAKVGPACDETATEQTLRFIHVADLHARYGSPEKNYSRIKHYHKQAVANNPYTLFTNGGDDFEKGSIAELKSEGAATVEATRAMEFDVRVVGNHDFAWGADTLLDYVTDEHAQVLASNSHYQGDPPLPFNAKDFVALEVGCLTVGFFGMSSVPWNEFDEQLDTAPIPNFVSEVRMNWEWQSIIRGAISQYRDQVDVLVMVSHLGVGKDTRFLEEFPEVDLALGGHTHGGVNFEETRSGNLVLQPDFYGDGLSDLTLTYSLPGKKRSAPPNVVNIEVEDLDTFDADTQNAIDAIMAKYAPEAFTDVAVVDSYPTKEELAQIAARAAIYHHNVDAVLIAPNLVDNLWLPGGVDANDFHFAYQVERQVADTPGFNALYRVEVSKSDYQAMKAAQPTWVNEEADGIDSKQTVVVALHKAPALNMPTFFNGVQADVDVRDNLLSETWESLDAYARHRTTQCLYLDSDRRLVAEGCNEDDVTTTWQFHSDGNPLRADSTSPVSTLSFFNAEVESSSKFNTTSAFNISPLPGGDSVVLSFPDFNQTAILRMDTTAPPNKRFGGVDKLGEYTLIADFYWPSFTADDFRGILQTNVANTNDAELYFENAPEQGIGPQGVGAYFGFVPTDTWVRVGFVLYADDTEGTIKVYINGEPVGQKTPGIIGERWAIDQAALIIADGGFDAAEGYVNALLFSGRAFTDNDLKRIGGPSATLDYTLSTLALNRRVRQHQQQSSP</sequence>
<evidence type="ECO:0000313" key="2">
    <source>
        <dbReference type="EMBL" id="MBB3046783.1"/>
    </source>
</evidence>
<dbReference type="SUPFAM" id="SSF56300">
    <property type="entry name" value="Metallo-dependent phosphatases"/>
    <property type="match status" value="1"/>
</dbReference>
<dbReference type="InterPro" id="IPR013320">
    <property type="entry name" value="ConA-like_dom_sf"/>
</dbReference>
<dbReference type="PANTHER" id="PTHR11575">
    <property type="entry name" value="5'-NUCLEOTIDASE-RELATED"/>
    <property type="match status" value="1"/>
</dbReference>
<dbReference type="InterPro" id="IPR004843">
    <property type="entry name" value="Calcineurin-like_PHP"/>
</dbReference>
<proteinExistence type="predicted"/>
<feature type="domain" description="Calcineurin-like phosphoesterase" evidence="1">
    <location>
        <begin position="192"/>
        <end position="403"/>
    </location>
</feature>
<evidence type="ECO:0000313" key="3">
    <source>
        <dbReference type="Proteomes" id="UP000537130"/>
    </source>
</evidence>
<dbReference type="GO" id="GO:0016787">
    <property type="term" value="F:hydrolase activity"/>
    <property type="evidence" value="ECO:0007669"/>
    <property type="project" value="UniProtKB-KW"/>
</dbReference>
<dbReference type="GO" id="GO:0009166">
    <property type="term" value="P:nucleotide catabolic process"/>
    <property type="evidence" value="ECO:0007669"/>
    <property type="project" value="InterPro"/>
</dbReference>
<dbReference type="Pfam" id="PF00149">
    <property type="entry name" value="Metallophos"/>
    <property type="match status" value="1"/>
</dbReference>
<dbReference type="PANTHER" id="PTHR11575:SF24">
    <property type="entry name" value="5'-NUCLEOTIDASE"/>
    <property type="match status" value="1"/>
</dbReference>
<reference evidence="2 3" key="1">
    <citation type="submission" date="2020-08" db="EMBL/GenBank/DDBJ databases">
        <title>Genomic Encyclopedia of Type Strains, Phase III (KMG-III): the genomes of soil and plant-associated and newly described type strains.</title>
        <authorList>
            <person name="Whitman W."/>
        </authorList>
    </citation>
    <scope>NUCLEOTIDE SEQUENCE [LARGE SCALE GENOMIC DNA]</scope>
    <source>
        <strain evidence="2 3">CECT 8654</strain>
    </source>
</reference>
<name>A0A7W4W441_9GAMM</name>
<accession>A0A7W4W441</accession>
<dbReference type="InterPro" id="IPR029052">
    <property type="entry name" value="Metallo-depent_PP-like"/>
</dbReference>
<dbReference type="RefSeq" id="WP_183409453.1">
    <property type="nucleotide sequence ID" value="NZ_JACHWY010000001.1"/>
</dbReference>
<gene>
    <name evidence="2" type="ORF">FHR99_001019</name>
</gene>
<dbReference type="AlphaFoldDB" id="A0A7W4W441"/>
<organism evidence="2 3">
    <name type="scientific">Litorivivens lipolytica</name>
    <dbReference type="NCBI Taxonomy" id="1524264"/>
    <lineage>
        <taxon>Bacteria</taxon>
        <taxon>Pseudomonadati</taxon>
        <taxon>Pseudomonadota</taxon>
        <taxon>Gammaproteobacteria</taxon>
        <taxon>Litorivivens</taxon>
    </lineage>
</organism>
<dbReference type="Proteomes" id="UP000537130">
    <property type="component" value="Unassembled WGS sequence"/>
</dbReference>
<dbReference type="Gene3D" id="3.60.21.10">
    <property type="match status" value="1"/>
</dbReference>
<keyword evidence="2" id="KW-0378">Hydrolase</keyword>
<protein>
    <submittedName>
        <fullName evidence="2">Putative MPP superfamily phosphohydrolase</fullName>
    </submittedName>
</protein>
<comment type="caution">
    <text evidence="2">The sequence shown here is derived from an EMBL/GenBank/DDBJ whole genome shotgun (WGS) entry which is preliminary data.</text>
</comment>
<dbReference type="SUPFAM" id="SSF49899">
    <property type="entry name" value="Concanavalin A-like lectins/glucanases"/>
    <property type="match status" value="1"/>
</dbReference>
<evidence type="ECO:0000259" key="1">
    <source>
        <dbReference type="Pfam" id="PF00149"/>
    </source>
</evidence>
<keyword evidence="3" id="KW-1185">Reference proteome</keyword>
<dbReference type="InterPro" id="IPR006179">
    <property type="entry name" value="5_nucleotidase/apyrase"/>
</dbReference>